<dbReference type="AlphaFoldDB" id="A0A2L0F7W8"/>
<feature type="compositionally biased region" description="Low complexity" evidence="1">
    <location>
        <begin position="23"/>
        <end position="37"/>
    </location>
</feature>
<proteinExistence type="predicted"/>
<evidence type="ECO:0000313" key="3">
    <source>
        <dbReference type="Proteomes" id="UP000238348"/>
    </source>
</evidence>
<dbReference type="Proteomes" id="UP000238348">
    <property type="component" value="Chromosome"/>
</dbReference>
<gene>
    <name evidence="2" type="ORF">SOCE26_091390</name>
</gene>
<accession>A0A2L0F7W8</accession>
<organism evidence="2 3">
    <name type="scientific">Sorangium cellulosum</name>
    <name type="common">Polyangium cellulosum</name>
    <dbReference type="NCBI Taxonomy" id="56"/>
    <lineage>
        <taxon>Bacteria</taxon>
        <taxon>Pseudomonadati</taxon>
        <taxon>Myxococcota</taxon>
        <taxon>Polyangia</taxon>
        <taxon>Polyangiales</taxon>
        <taxon>Polyangiaceae</taxon>
        <taxon>Sorangium</taxon>
    </lineage>
</organism>
<protein>
    <submittedName>
        <fullName evidence="2">Uncharacterized protein</fullName>
    </submittedName>
</protein>
<feature type="region of interest" description="Disordered" evidence="1">
    <location>
        <begin position="102"/>
        <end position="187"/>
    </location>
</feature>
<name>A0A2L0F7W8_SORCE</name>
<reference evidence="2 3" key="1">
    <citation type="submission" date="2015-09" db="EMBL/GenBank/DDBJ databases">
        <title>Sorangium comparison.</title>
        <authorList>
            <person name="Zaburannyi N."/>
            <person name="Bunk B."/>
            <person name="Overmann J."/>
            <person name="Mueller R."/>
        </authorList>
    </citation>
    <scope>NUCLEOTIDE SEQUENCE [LARGE SCALE GENOMIC DNA]</scope>
    <source>
        <strain evidence="2 3">So ce26</strain>
    </source>
</reference>
<sequence length="187" mass="19656">MAAGDVGGGDRPAHHRVRRAPRRGAAPSRLLSVVSRPPARRSLRAAARDERGLRQALKGRDAVVSALPVDQQNGRIVIATVRAAGRRIVLSQGWACRGEPLRGRAPERRRQGRYRAAPRPRGAPGEARAGRAAAVDEAARGVRTATRASASSRCTPKLPCATASSGRSTAASSPGGRGACRRTPSRT</sequence>
<evidence type="ECO:0000256" key="1">
    <source>
        <dbReference type="SAM" id="MobiDB-lite"/>
    </source>
</evidence>
<feature type="region of interest" description="Disordered" evidence="1">
    <location>
        <begin position="1"/>
        <end position="50"/>
    </location>
</feature>
<dbReference type="EMBL" id="CP012673">
    <property type="protein sequence ID" value="AUX47617.1"/>
    <property type="molecule type" value="Genomic_DNA"/>
</dbReference>
<evidence type="ECO:0000313" key="2">
    <source>
        <dbReference type="EMBL" id="AUX47617.1"/>
    </source>
</evidence>
<feature type="compositionally biased region" description="Basic residues" evidence="1">
    <location>
        <begin position="13"/>
        <end position="22"/>
    </location>
</feature>
<feature type="compositionally biased region" description="Low complexity" evidence="1">
    <location>
        <begin position="161"/>
        <end position="174"/>
    </location>
</feature>
<feature type="compositionally biased region" description="Gly residues" evidence="1">
    <location>
        <begin position="1"/>
        <end position="10"/>
    </location>
</feature>
<feature type="compositionally biased region" description="Low complexity" evidence="1">
    <location>
        <begin position="119"/>
        <end position="136"/>
    </location>
</feature>